<dbReference type="InterPro" id="IPR044066">
    <property type="entry name" value="TRIAD_supradom"/>
</dbReference>
<organism evidence="8">
    <name type="scientific">Ixodes ricinus</name>
    <name type="common">Common tick</name>
    <name type="synonym">Acarus ricinus</name>
    <dbReference type="NCBI Taxonomy" id="34613"/>
    <lineage>
        <taxon>Eukaryota</taxon>
        <taxon>Metazoa</taxon>
        <taxon>Ecdysozoa</taxon>
        <taxon>Arthropoda</taxon>
        <taxon>Chelicerata</taxon>
        <taxon>Arachnida</taxon>
        <taxon>Acari</taxon>
        <taxon>Parasitiformes</taxon>
        <taxon>Ixodida</taxon>
        <taxon>Ixodoidea</taxon>
        <taxon>Ixodidae</taxon>
        <taxon>Ixodinae</taxon>
        <taxon>Ixodes</taxon>
    </lineage>
</organism>
<dbReference type="SUPFAM" id="SSF52540">
    <property type="entry name" value="P-loop containing nucleoside triphosphate hydrolases"/>
    <property type="match status" value="1"/>
</dbReference>
<evidence type="ECO:0000256" key="3">
    <source>
        <dbReference type="ARBA" id="ARBA00022737"/>
    </source>
</evidence>
<dbReference type="InterPro" id="IPR027417">
    <property type="entry name" value="P-loop_NTPase"/>
</dbReference>
<dbReference type="GO" id="GO:0016740">
    <property type="term" value="F:transferase activity"/>
    <property type="evidence" value="ECO:0007669"/>
    <property type="project" value="UniProtKB-KW"/>
</dbReference>
<name>A0A131XZD1_IXORI</name>
<accession>A0A131XZD1</accession>
<dbReference type="Pfam" id="PF01485">
    <property type="entry name" value="IBR"/>
    <property type="match status" value="1"/>
</dbReference>
<keyword evidence="4" id="KW-0863">Zinc-finger</keyword>
<keyword evidence="5" id="KW-0833">Ubl conjugation pathway</keyword>
<keyword evidence="1" id="KW-0808">Transferase</keyword>
<dbReference type="Gene3D" id="1.20.120.1080">
    <property type="match status" value="1"/>
</dbReference>
<dbReference type="GO" id="GO:0008270">
    <property type="term" value="F:zinc ion binding"/>
    <property type="evidence" value="ECO:0007669"/>
    <property type="project" value="UniProtKB-KW"/>
</dbReference>
<dbReference type="Gene3D" id="3.40.50.300">
    <property type="entry name" value="P-loop containing nucleotide triphosphate hydrolases"/>
    <property type="match status" value="2"/>
</dbReference>
<keyword evidence="8" id="KW-0378">Hydrolase</keyword>
<dbReference type="GO" id="GO:0003723">
    <property type="term" value="F:RNA binding"/>
    <property type="evidence" value="ECO:0007669"/>
    <property type="project" value="TreeGrafter"/>
</dbReference>
<evidence type="ECO:0000256" key="2">
    <source>
        <dbReference type="ARBA" id="ARBA00022723"/>
    </source>
</evidence>
<dbReference type="EMBL" id="GEFM01003203">
    <property type="protein sequence ID" value="JAP72593.1"/>
    <property type="molecule type" value="mRNA"/>
</dbReference>
<evidence type="ECO:0000256" key="6">
    <source>
        <dbReference type="ARBA" id="ARBA00022833"/>
    </source>
</evidence>
<keyword evidence="8" id="KW-0067">ATP-binding</keyword>
<keyword evidence="8" id="KW-0547">Nucleotide-binding</keyword>
<dbReference type="GO" id="GO:0000390">
    <property type="term" value="P:spliceosomal complex disassembly"/>
    <property type="evidence" value="ECO:0007669"/>
    <property type="project" value="TreeGrafter"/>
</dbReference>
<dbReference type="FunFam" id="1.20.120.1080:FF:000114">
    <property type="entry name" value="Putative deah-box rna helicase"/>
    <property type="match status" value="1"/>
</dbReference>
<keyword evidence="6" id="KW-0862">Zinc</keyword>
<keyword evidence="2" id="KW-0479">Metal-binding</keyword>
<keyword evidence="8" id="KW-0347">Helicase</keyword>
<dbReference type="PANTHER" id="PTHR18934:SF85">
    <property type="entry name" value="ATP-DEPENDENT RNA HELICASE DHX8"/>
    <property type="match status" value="1"/>
</dbReference>
<dbReference type="GO" id="GO:0003724">
    <property type="term" value="F:RNA helicase activity"/>
    <property type="evidence" value="ECO:0007669"/>
    <property type="project" value="TreeGrafter"/>
</dbReference>
<evidence type="ECO:0000256" key="5">
    <source>
        <dbReference type="ARBA" id="ARBA00022786"/>
    </source>
</evidence>
<evidence type="ECO:0000256" key="1">
    <source>
        <dbReference type="ARBA" id="ARBA00022679"/>
    </source>
</evidence>
<evidence type="ECO:0000259" key="7">
    <source>
        <dbReference type="PROSITE" id="PS51873"/>
    </source>
</evidence>
<dbReference type="CDD" id="cd20335">
    <property type="entry name" value="BRcat_RBR"/>
    <property type="match status" value="1"/>
</dbReference>
<feature type="non-terminal residue" evidence="8">
    <location>
        <position position="1"/>
    </location>
</feature>
<feature type="domain" description="RING-type" evidence="7">
    <location>
        <begin position="1219"/>
        <end position="1446"/>
    </location>
</feature>
<proteinExistence type="evidence at transcript level"/>
<protein>
    <submittedName>
        <fullName evidence="8">Putative deah-box rna helicase</fullName>
    </submittedName>
</protein>
<evidence type="ECO:0000256" key="4">
    <source>
        <dbReference type="ARBA" id="ARBA00022771"/>
    </source>
</evidence>
<keyword evidence="3" id="KW-0677">Repeat</keyword>
<sequence length="1446" mass="159082">LKATCSGLLPDAELSVEVGRLRRASPVYSSKSKLLESLAKRQVALLVTSPGSGKSLETVSYLKDLGGRVLSIQPSDLAAEYCSRYAATIHGLGSVECWLLPSQQISPEGSVVFTTARCFLYEFLRCGTSLASFQCIVADELQEDTVYQNIMLAVLRKHFVSHAKLVLCTSALETCVPIRNFFCLGDHDVVACGLKFPVDVISMGSHKNLAAECVGIALEFSKQQELGGNILVFLPSFADAFLADAILEQRISDDTDGQVCHEVLYSGTSFSLEALPVGTWKVVFAVHCPDVCVSMIKAQCVIDCGIVETIVSKSGVLIKQQCLISREEAERRRSMAGVSSRGTCYRLYNDSTLASAPPRDAEDFRFLEDVVLRLQNRQMPISDCFLREPPKEVLKDVQLTLERLGAVSPDSRITELGLKLCQTSLEPRLGALIIKAIDEVSALDLILLALLTFEDLMLTHVPLDRNGSPRPPPAADKGCMFSRVIDLYKDWLDVPKKAKDSWCQMNGLNAAFFKNLHARVVRHQAEFETPGGKKRAEIEMEQVGHVLREAFPESVLSYMESGFKQQMLGSKLKVSPRSTFSAQGQIPSMVVCPLFSTPLGSKKPQLLNFAVISVEGDNYTLSMKSLSISATPSSPCKVGPVGTLIWNHQFANPNQLGLLEKALKDVVKCSTGRLALDALQRCVTIQGPEQFRLVGTRHLQSIIDEQVKNLKNKDREAMLTQPDSPFADHPVQVVLGVGGQVDQVLSPAVFRTVVVSNLKIPAATFRVLVNELGNIVQYRLLNKEKAFYITYKTAAEASKAYAALLGRDKDLTVTVMGDAFSYRSEQAQRKPAFHAAVTWVRRRCTSIGFATLPDQATLESIAFSLPLQLSFGGVEITCERNKKEECQLYISNLPPTTEQSALEETLRATFPVTISSVRIIHEPPFDTTPQDNKIVQELLMKTIKEDLGTDAFSISCKPAKSKDYLFKGWVYFDNAAEGQSVCEVLHGQPILSQQGPLIPLDVHAFVTDSFVFPLSFFLVVKEQIQSALQQSKQGLRPEDNLKVEAKPLDNQRMEIRLQANNLNDFQKVVYTFNTLLRPLNPVANGTMCYEDVASLMKALDFGSSVYVHDKPSGICLLGNPENVAKAEKKLSDYSQLLESGPRKSLPLVGADYSLVKPFLAEHGYDLRKFAHRCGLLKAEFEPQFEGILAVGSAAAINRAEELLGKLQRKFVSPCIAGAGTEKCPVCREGFPPGKQQGVDLDRLELCGHAYCPPCRLLVLYQGPIPLSCCFEECGQPWAIADIHRTSGNDAEVLRALVRRSIRGTVVEGSGRWQSCPTPECDFIWDSKLSAEDQGAMKLGEATACPCCSNPVCFRCGSLYHYGMSCDTYRAQAAPGGASTKAWLSKDARNRLVCPGDCGVRLERGAVVAKVAACWRCRRLFCWRCRKGLPDAATARAHKKEPCKWAV</sequence>
<dbReference type="PANTHER" id="PTHR18934">
    <property type="entry name" value="ATP-DEPENDENT RNA HELICASE"/>
    <property type="match status" value="1"/>
</dbReference>
<dbReference type="PROSITE" id="PS51873">
    <property type="entry name" value="TRIAD"/>
    <property type="match status" value="1"/>
</dbReference>
<dbReference type="GO" id="GO:0071013">
    <property type="term" value="C:catalytic step 2 spliceosome"/>
    <property type="evidence" value="ECO:0007669"/>
    <property type="project" value="TreeGrafter"/>
</dbReference>
<evidence type="ECO:0000313" key="8">
    <source>
        <dbReference type="EMBL" id="JAP72593.1"/>
    </source>
</evidence>
<dbReference type="InterPro" id="IPR002867">
    <property type="entry name" value="IBR_dom"/>
</dbReference>
<reference evidence="8" key="1">
    <citation type="submission" date="2016-02" db="EMBL/GenBank/DDBJ databases">
        <title>RNAseq analyses of the midgut from blood- or serum-fed Ixodes ricinus ticks.</title>
        <authorList>
            <person name="Perner J."/>
            <person name="Provaznik J."/>
            <person name="Schrenkova J."/>
            <person name="Urbanova V."/>
            <person name="Ribeiro J.M."/>
            <person name="Kopacek P."/>
        </authorList>
    </citation>
    <scope>NUCLEOTIDE SEQUENCE</scope>
    <source>
        <tissue evidence="8">Gut</tissue>
    </source>
</reference>